<dbReference type="RefSeq" id="WP_183892987.1">
    <property type="nucleotide sequence ID" value="NZ_JACIDV010000001.1"/>
</dbReference>
<comment type="caution">
    <text evidence="1">The sequence shown here is derived from an EMBL/GenBank/DDBJ whole genome shotgun (WGS) entry which is preliminary data.</text>
</comment>
<reference evidence="1 2" key="1">
    <citation type="submission" date="2020-08" db="EMBL/GenBank/DDBJ databases">
        <title>Genomic Encyclopedia of Type Strains, Phase IV (KMG-IV): sequencing the most valuable type-strain genomes for metagenomic binning, comparative biology and taxonomic classification.</title>
        <authorList>
            <person name="Goeker M."/>
        </authorList>
    </citation>
    <scope>NUCLEOTIDE SEQUENCE [LARGE SCALE GENOMIC DNA]</scope>
    <source>
        <strain evidence="1 2">DSM 26438</strain>
    </source>
</reference>
<keyword evidence="2" id="KW-1185">Reference proteome</keyword>
<dbReference type="AlphaFoldDB" id="A0A7W6C3E8"/>
<protein>
    <submittedName>
        <fullName evidence="1">Uncharacterized protein</fullName>
    </submittedName>
</protein>
<dbReference type="Proteomes" id="UP000565286">
    <property type="component" value="Unassembled WGS sequence"/>
</dbReference>
<dbReference type="EMBL" id="JACIDV010000001">
    <property type="protein sequence ID" value="MBB3944096.1"/>
    <property type="molecule type" value="Genomic_DNA"/>
</dbReference>
<name>A0A7W6C3E8_9HYPH</name>
<evidence type="ECO:0000313" key="1">
    <source>
        <dbReference type="EMBL" id="MBB3944096.1"/>
    </source>
</evidence>
<gene>
    <name evidence="1" type="ORF">GGQ73_000019</name>
</gene>
<sequence>MDNDEITERIIVRSAAEADERLTRLEESAARVAEWVLAFNGKPLELIRHMKFDLVGFHPVTHSPLNVIEQVNQTWTYAAALLGTRMLFELHPDVAAFHLAPGAYASQPLDIMSEVPGLVGAETFAAVRPQNNRKLSKDLDKLAARQEQHRYVFFMSPAFPGTKRLEQFERSGVQVWSVDH</sequence>
<proteinExistence type="predicted"/>
<evidence type="ECO:0000313" key="2">
    <source>
        <dbReference type="Proteomes" id="UP000565286"/>
    </source>
</evidence>
<organism evidence="1 2">
    <name type="scientific">Rhizobium skierniewicense</name>
    <dbReference type="NCBI Taxonomy" id="984260"/>
    <lineage>
        <taxon>Bacteria</taxon>
        <taxon>Pseudomonadati</taxon>
        <taxon>Pseudomonadota</taxon>
        <taxon>Alphaproteobacteria</taxon>
        <taxon>Hyphomicrobiales</taxon>
        <taxon>Rhizobiaceae</taxon>
        <taxon>Rhizobium/Agrobacterium group</taxon>
        <taxon>Rhizobium</taxon>
    </lineage>
</organism>
<accession>A0A7W6C3E8</accession>